<sequence>MYKLGITIWTIIVILQLSSVGLGLNELPPYFPRCRRNEPNMEKCLIKATEQVRSFVAEGIKDLIPATKSIVIPFVTLEQRGNRALNFKVKITNLTILGVDNYKFKRYTFDPKELTSYAVVDLPHIYLEGEFDLVGNLFFANVKGAGNLYGNITDSQISTNFTMRIVKRKGIEYLENTKVEAKVHVGTIAGYSFDGVFKENKDIDLLTSTVLKNNLRSLIDETAPVIEPALATYLEKGMLKPMETIPYNNIFPK</sequence>
<dbReference type="AlphaFoldDB" id="A0A9N9T987"/>
<proteinExistence type="predicted"/>
<name>A0A9N9T987_DIABA</name>
<dbReference type="PANTHER" id="PTHR11008:SF32">
    <property type="entry name" value="CIRCADIAN CLOCK-CONTROLLED PROTEIN DAYWAKE-RELATED"/>
    <property type="match status" value="1"/>
</dbReference>
<dbReference type="Proteomes" id="UP001153709">
    <property type="component" value="Chromosome 7"/>
</dbReference>
<dbReference type="InterPro" id="IPR010562">
    <property type="entry name" value="Haemolymph_juvenile_hormone-bd"/>
</dbReference>
<dbReference type="OrthoDB" id="7419171at2759"/>
<organism evidence="2 3">
    <name type="scientific">Diabrotica balteata</name>
    <name type="common">Banded cucumber beetle</name>
    <dbReference type="NCBI Taxonomy" id="107213"/>
    <lineage>
        <taxon>Eukaryota</taxon>
        <taxon>Metazoa</taxon>
        <taxon>Ecdysozoa</taxon>
        <taxon>Arthropoda</taxon>
        <taxon>Hexapoda</taxon>
        <taxon>Insecta</taxon>
        <taxon>Pterygota</taxon>
        <taxon>Neoptera</taxon>
        <taxon>Endopterygota</taxon>
        <taxon>Coleoptera</taxon>
        <taxon>Polyphaga</taxon>
        <taxon>Cucujiformia</taxon>
        <taxon>Chrysomeloidea</taxon>
        <taxon>Chrysomelidae</taxon>
        <taxon>Galerucinae</taxon>
        <taxon>Diabroticina</taxon>
        <taxon>Diabroticites</taxon>
        <taxon>Diabrotica</taxon>
    </lineage>
</organism>
<evidence type="ECO:0000313" key="3">
    <source>
        <dbReference type="Proteomes" id="UP001153709"/>
    </source>
</evidence>
<protein>
    <submittedName>
        <fullName evidence="2">Uncharacterized protein</fullName>
    </submittedName>
</protein>
<dbReference type="SMART" id="SM00700">
    <property type="entry name" value="JHBP"/>
    <property type="match status" value="1"/>
</dbReference>
<feature type="chain" id="PRO_5040492075" evidence="1">
    <location>
        <begin position="24"/>
        <end position="253"/>
    </location>
</feature>
<dbReference type="PANTHER" id="PTHR11008">
    <property type="entry name" value="PROTEIN TAKEOUT-LIKE PROTEIN"/>
    <property type="match status" value="1"/>
</dbReference>
<dbReference type="InterPro" id="IPR038606">
    <property type="entry name" value="To_sf"/>
</dbReference>
<dbReference type="Gene3D" id="3.15.10.30">
    <property type="entry name" value="Haemolymph juvenile hormone binding protein"/>
    <property type="match status" value="1"/>
</dbReference>
<dbReference type="Pfam" id="PF06585">
    <property type="entry name" value="JHBP"/>
    <property type="match status" value="1"/>
</dbReference>
<gene>
    <name evidence="2" type="ORF">DIABBA_LOCUS11362</name>
</gene>
<dbReference type="GO" id="GO:0005615">
    <property type="term" value="C:extracellular space"/>
    <property type="evidence" value="ECO:0007669"/>
    <property type="project" value="TreeGrafter"/>
</dbReference>
<reference evidence="2" key="1">
    <citation type="submission" date="2022-01" db="EMBL/GenBank/DDBJ databases">
        <authorList>
            <person name="King R."/>
        </authorList>
    </citation>
    <scope>NUCLEOTIDE SEQUENCE</scope>
</reference>
<evidence type="ECO:0000313" key="2">
    <source>
        <dbReference type="EMBL" id="CAG9838472.1"/>
    </source>
</evidence>
<feature type="signal peptide" evidence="1">
    <location>
        <begin position="1"/>
        <end position="23"/>
    </location>
</feature>
<dbReference type="EMBL" id="OU898282">
    <property type="protein sequence ID" value="CAG9838472.1"/>
    <property type="molecule type" value="Genomic_DNA"/>
</dbReference>
<keyword evidence="3" id="KW-1185">Reference proteome</keyword>
<keyword evidence="1" id="KW-0732">Signal</keyword>
<accession>A0A9N9T987</accession>
<evidence type="ECO:0000256" key="1">
    <source>
        <dbReference type="SAM" id="SignalP"/>
    </source>
</evidence>